<keyword evidence="4" id="KW-1185">Reference proteome</keyword>
<feature type="compositionally biased region" description="Polar residues" evidence="2">
    <location>
        <begin position="259"/>
        <end position="269"/>
    </location>
</feature>
<feature type="compositionally biased region" description="Low complexity" evidence="2">
    <location>
        <begin position="128"/>
        <end position="152"/>
    </location>
</feature>
<gene>
    <name evidence="3" type="ORF">D9756_002218</name>
</gene>
<feature type="compositionally biased region" description="Low complexity" evidence="2">
    <location>
        <begin position="205"/>
        <end position="226"/>
    </location>
</feature>
<evidence type="ECO:0000313" key="3">
    <source>
        <dbReference type="EMBL" id="KAF5362248.1"/>
    </source>
</evidence>
<feature type="coiled-coil region" evidence="1">
    <location>
        <begin position="274"/>
        <end position="389"/>
    </location>
</feature>
<proteinExistence type="predicted"/>
<evidence type="ECO:0000256" key="1">
    <source>
        <dbReference type="SAM" id="Coils"/>
    </source>
</evidence>
<dbReference type="OrthoDB" id="6088208at2759"/>
<keyword evidence="1" id="KW-0175">Coiled coil</keyword>
<evidence type="ECO:0000313" key="4">
    <source>
        <dbReference type="Proteomes" id="UP000559027"/>
    </source>
</evidence>
<protein>
    <recommendedName>
        <fullName evidence="5">SWI5-dependent HO expression protein 3</fullName>
    </recommendedName>
</protein>
<evidence type="ECO:0000256" key="2">
    <source>
        <dbReference type="SAM" id="MobiDB-lite"/>
    </source>
</evidence>
<accession>A0A8H5GC56</accession>
<feature type="region of interest" description="Disordered" evidence="2">
    <location>
        <begin position="127"/>
        <end position="152"/>
    </location>
</feature>
<organism evidence="3 4">
    <name type="scientific">Leucocoprinus leucothites</name>
    <dbReference type="NCBI Taxonomy" id="201217"/>
    <lineage>
        <taxon>Eukaryota</taxon>
        <taxon>Fungi</taxon>
        <taxon>Dikarya</taxon>
        <taxon>Basidiomycota</taxon>
        <taxon>Agaricomycotina</taxon>
        <taxon>Agaricomycetes</taxon>
        <taxon>Agaricomycetidae</taxon>
        <taxon>Agaricales</taxon>
        <taxon>Agaricineae</taxon>
        <taxon>Agaricaceae</taxon>
        <taxon>Leucocoprinus</taxon>
    </lineage>
</organism>
<feature type="region of interest" description="Disordered" evidence="2">
    <location>
        <begin position="1"/>
        <end position="34"/>
    </location>
</feature>
<dbReference type="Proteomes" id="UP000559027">
    <property type="component" value="Unassembled WGS sequence"/>
</dbReference>
<name>A0A8H5GC56_9AGAR</name>
<sequence>MSSSPGYFSPRPRSRPPSRSSLRSHSPSVSVDDSVHVRSQISSLRHTIRHQQAQLHSLENIILAGPRPYPPELAMSSDDVTTYTTPSASKRRSSYEVLQSIAGPDSNLPLPKRMDDDGTADVIREGIPSSFGSPPSSMPARRPSSPTRSLSRIPVAAVGNARALADDGHNNHHHHHHHHPNTVVSPARQNHRHSISKSRSATDLSFSTPTAAGTGSTTGGDMSFSSLAPPSPTTNGSSSTSLNPSHSSVSFNAPSPSSQTKRYSSTPGGTTKVLADLQAGVINARNALENTKSQLRLSQRTVASMTRKVEDLKEVEDRLRIENEGLNNVVARKERLLQEVLERARKAEAEAALLKQQLKQETSTSKKTIREMESQLAESTALSKKSEREYITLRDSLKSMAETWKHDAESLKSEMRKRDEKWRKEVDGIGKKYKDLCTSVKEREKIWEEEWKTVKQEDKKKQVEVEKIWMERVEKMQEVVLKSGRDCEKAERTAQDLALELSILRKRVKSLRLPSTDVQVRQQEDGLESNQYTTTSLTIIPHQKNVP</sequence>
<feature type="compositionally biased region" description="Low complexity" evidence="2">
    <location>
        <begin position="1"/>
        <end position="32"/>
    </location>
</feature>
<feature type="compositionally biased region" description="Basic residues" evidence="2">
    <location>
        <begin position="171"/>
        <end position="180"/>
    </location>
</feature>
<dbReference type="AlphaFoldDB" id="A0A8H5GC56"/>
<dbReference type="EMBL" id="JAACJO010000002">
    <property type="protein sequence ID" value="KAF5362248.1"/>
    <property type="molecule type" value="Genomic_DNA"/>
</dbReference>
<feature type="region of interest" description="Disordered" evidence="2">
    <location>
        <begin position="165"/>
        <end position="271"/>
    </location>
</feature>
<feature type="compositionally biased region" description="Low complexity" evidence="2">
    <location>
        <begin position="233"/>
        <end position="258"/>
    </location>
</feature>
<comment type="caution">
    <text evidence="3">The sequence shown here is derived from an EMBL/GenBank/DDBJ whole genome shotgun (WGS) entry which is preliminary data.</text>
</comment>
<reference evidence="3 4" key="1">
    <citation type="journal article" date="2020" name="ISME J.">
        <title>Uncovering the hidden diversity of litter-decomposition mechanisms in mushroom-forming fungi.</title>
        <authorList>
            <person name="Floudas D."/>
            <person name="Bentzer J."/>
            <person name="Ahren D."/>
            <person name="Johansson T."/>
            <person name="Persson P."/>
            <person name="Tunlid A."/>
        </authorList>
    </citation>
    <scope>NUCLEOTIDE SEQUENCE [LARGE SCALE GENOMIC DNA]</scope>
    <source>
        <strain evidence="3 4">CBS 146.42</strain>
    </source>
</reference>
<evidence type="ECO:0008006" key="5">
    <source>
        <dbReference type="Google" id="ProtNLM"/>
    </source>
</evidence>